<keyword evidence="1" id="KW-1003">Cell membrane</keyword>
<evidence type="ECO:0000256" key="1">
    <source>
        <dbReference type="ARBA" id="ARBA00022475"/>
    </source>
</evidence>
<keyword evidence="7" id="KW-1185">Reference proteome</keyword>
<keyword evidence="4" id="KW-0564">Palmitate</keyword>
<dbReference type="Proteomes" id="UP000247980">
    <property type="component" value="Unassembled WGS sequence"/>
</dbReference>
<evidence type="ECO:0000313" key="6">
    <source>
        <dbReference type="EMBL" id="PYI39053.1"/>
    </source>
</evidence>
<proteinExistence type="predicted"/>
<dbReference type="PANTHER" id="PTHR43649:SF33">
    <property type="entry name" value="POLYGALACTURONAN_RHAMNOGALACTURONAN-BINDING PROTEIN YTCQ"/>
    <property type="match status" value="1"/>
</dbReference>
<dbReference type="AlphaFoldDB" id="A0A2V5IXL8"/>
<dbReference type="InterPro" id="IPR050490">
    <property type="entry name" value="Bact_solute-bd_prot1"/>
</dbReference>
<dbReference type="Gene3D" id="3.40.190.10">
    <property type="entry name" value="Periplasmic binding protein-like II"/>
    <property type="match status" value="2"/>
</dbReference>
<dbReference type="SUPFAM" id="SSF53850">
    <property type="entry name" value="Periplasmic binding protein-like II"/>
    <property type="match status" value="1"/>
</dbReference>
<comment type="caution">
    <text evidence="6">The sequence shown here is derived from an EMBL/GenBank/DDBJ whole genome shotgun (WGS) entry which is preliminary data.</text>
</comment>
<dbReference type="CDD" id="cd13580">
    <property type="entry name" value="PBP2_AlgQ_like_1"/>
    <property type="match status" value="1"/>
</dbReference>
<sequence>MKQTTWNAVNAPFSRRALFGGAIGTAVFALTACNSGSTAPVDLSTVNIMAPFLGTDAPLPGGELQGKVEAATGKTLNINWTPNSSYEDKTNITLAGDDLPHVMVIQGKSPGFVKNAQAGAFWDLTDKLKDYPNLVTTLPQVQLNASINNKVYGIFRGRTPMRTAVILRKDWLDRLGLEVPTTTEELYEVAKAFTVGDPNGDGKGGTTGIMIPKWPGSIGSNSPYDVVEEWFGAGNRWSERNGSLVPSFETDEFLEANKYVKKMVDEKLINADFATADSTKWNDAFFNGKAGIIIDVDSRVAALITLFKQANPDDFENKVTFTGNLTGPDGKLYAHPTDGYSGFLAIPKSSVRTEADLKAVLEFLNAMNSKDVAVLLNNGIEGVNFTVTDGRAILVETETAESKKVTEDVKSFSQLGTSVKGDEFYKVQQSTEYEQKVYDERLVVMAENLKSAVYNPAAPYVSETYVAKGAQLDNIIADARIKYLAGQIDEQGLKDAIKLWGTSGGDQIKEETNKLWQENQ</sequence>
<dbReference type="Pfam" id="PF13416">
    <property type="entry name" value="SBP_bac_8"/>
    <property type="match status" value="1"/>
</dbReference>
<protein>
    <submittedName>
        <fullName evidence="6">ABC transporter substrate-binding protein</fullName>
    </submittedName>
</protein>
<evidence type="ECO:0000256" key="5">
    <source>
        <dbReference type="ARBA" id="ARBA00023288"/>
    </source>
</evidence>
<keyword evidence="2" id="KW-0732">Signal</keyword>
<evidence type="ECO:0000256" key="3">
    <source>
        <dbReference type="ARBA" id="ARBA00023136"/>
    </source>
</evidence>
<evidence type="ECO:0000313" key="7">
    <source>
        <dbReference type="Proteomes" id="UP000247980"/>
    </source>
</evidence>
<gene>
    <name evidence="6" type="ORF">CVS30_07005</name>
</gene>
<dbReference type="EMBL" id="QJVC01000004">
    <property type="protein sequence ID" value="PYI39053.1"/>
    <property type="molecule type" value="Genomic_DNA"/>
</dbReference>
<accession>A0A2V5IXL8</accession>
<dbReference type="OrthoDB" id="3225049at2"/>
<evidence type="ECO:0000256" key="2">
    <source>
        <dbReference type="ARBA" id="ARBA00022729"/>
    </source>
</evidence>
<dbReference type="PROSITE" id="PS51257">
    <property type="entry name" value="PROKAR_LIPOPROTEIN"/>
    <property type="match status" value="1"/>
</dbReference>
<dbReference type="InterPro" id="IPR006059">
    <property type="entry name" value="SBP"/>
</dbReference>
<name>A0A2V5IXL8_9MICC</name>
<organism evidence="6 7">
    <name type="scientific">Arthrobacter psychrolactophilus</name>
    <dbReference type="NCBI Taxonomy" id="92442"/>
    <lineage>
        <taxon>Bacteria</taxon>
        <taxon>Bacillati</taxon>
        <taxon>Actinomycetota</taxon>
        <taxon>Actinomycetes</taxon>
        <taxon>Micrococcales</taxon>
        <taxon>Micrococcaceae</taxon>
        <taxon>Arthrobacter</taxon>
    </lineage>
</organism>
<dbReference type="PANTHER" id="PTHR43649">
    <property type="entry name" value="ARABINOSE-BINDING PROTEIN-RELATED"/>
    <property type="match status" value="1"/>
</dbReference>
<dbReference type="RefSeq" id="WP_110484616.1">
    <property type="nucleotide sequence ID" value="NZ_QJVC01000004.1"/>
</dbReference>
<keyword evidence="3" id="KW-0472">Membrane</keyword>
<evidence type="ECO:0000256" key="4">
    <source>
        <dbReference type="ARBA" id="ARBA00023139"/>
    </source>
</evidence>
<keyword evidence="5" id="KW-0449">Lipoprotein</keyword>
<reference evidence="6 7" key="1">
    <citation type="submission" date="2018-05" db="EMBL/GenBank/DDBJ databases">
        <title>Genetic diversity of glacier-inhabiting Cryobacterium bacteria in China and description of Cryobacterium mengkeensis sp. nov. and Arthrobacter glacialis sp. nov.</title>
        <authorList>
            <person name="Liu Q."/>
            <person name="Xin Y.-H."/>
        </authorList>
    </citation>
    <scope>NUCLEOTIDE SEQUENCE [LARGE SCALE GENOMIC DNA]</scope>
    <source>
        <strain evidence="6 7">B7</strain>
    </source>
</reference>